<dbReference type="InterPro" id="IPR015424">
    <property type="entry name" value="PyrdxlP-dep_Trfase"/>
</dbReference>
<dbReference type="InterPro" id="IPR004839">
    <property type="entry name" value="Aminotransferase_I/II_large"/>
</dbReference>
<evidence type="ECO:0000256" key="3">
    <source>
        <dbReference type="ARBA" id="ARBA00022898"/>
    </source>
</evidence>
<name>A0A7U4JP23_CLOSG</name>
<evidence type="ECO:0000313" key="7">
    <source>
        <dbReference type="EMBL" id="AKC62686.1"/>
    </source>
</evidence>
<evidence type="ECO:0000256" key="5">
    <source>
        <dbReference type="ARBA" id="ARBA00037974"/>
    </source>
</evidence>
<dbReference type="GO" id="GO:0047804">
    <property type="term" value="F:cysteine-S-conjugate beta-lyase activity"/>
    <property type="evidence" value="ECO:0007669"/>
    <property type="project" value="UniProtKB-EC"/>
</dbReference>
<dbReference type="NCBIfam" id="TIGR04350">
    <property type="entry name" value="C_S_lyase_PatB"/>
    <property type="match status" value="1"/>
</dbReference>
<evidence type="ECO:0000259" key="6">
    <source>
        <dbReference type="Pfam" id="PF00155"/>
    </source>
</evidence>
<dbReference type="AlphaFoldDB" id="A0A7U4JP23"/>
<reference evidence="7 8" key="1">
    <citation type="journal article" date="2015" name="PLoS ONE">
        <title>A universal mariner transposon system for forward genetic studies in the genus clostridium.</title>
        <authorList>
            <person name="Zhang Y."/>
            <person name="Grosse-Honebrink A."/>
            <person name="Minton N.P."/>
        </authorList>
    </citation>
    <scope>NUCLEOTIDE SEQUENCE [LARGE SCALE GENOMIC DNA]</scope>
    <source>
        <strain evidence="7 8">NCIMB 10696</strain>
    </source>
</reference>
<protein>
    <recommendedName>
        <fullName evidence="2">cysteine-S-conjugate beta-lyase</fullName>
        <ecNumber evidence="2">4.4.1.13</ecNumber>
    </recommendedName>
</protein>
<accession>A0A7U4JP23</accession>
<dbReference type="InterPro" id="IPR015421">
    <property type="entry name" value="PyrdxlP-dep_Trfase_major"/>
</dbReference>
<dbReference type="RefSeq" id="WP_003496229.1">
    <property type="nucleotide sequence ID" value="NZ_CP009225.1"/>
</dbReference>
<organism evidence="7 8">
    <name type="scientific">Clostridium sporogenes</name>
    <dbReference type="NCBI Taxonomy" id="1509"/>
    <lineage>
        <taxon>Bacteria</taxon>
        <taxon>Bacillati</taxon>
        <taxon>Bacillota</taxon>
        <taxon>Clostridia</taxon>
        <taxon>Eubacteriales</taxon>
        <taxon>Clostridiaceae</taxon>
        <taxon>Clostridium</taxon>
    </lineage>
</organism>
<dbReference type="GO" id="GO:0030170">
    <property type="term" value="F:pyridoxal phosphate binding"/>
    <property type="evidence" value="ECO:0007669"/>
    <property type="project" value="InterPro"/>
</dbReference>
<dbReference type="InterPro" id="IPR015422">
    <property type="entry name" value="PyrdxlP-dep_Trfase_small"/>
</dbReference>
<dbReference type="InterPro" id="IPR027619">
    <property type="entry name" value="C-S_lyase_PatB-like"/>
</dbReference>
<gene>
    <name evidence="7" type="primary">patB2</name>
    <name evidence="7" type="ORF">CLSPO_c19660</name>
</gene>
<dbReference type="Pfam" id="PF00155">
    <property type="entry name" value="Aminotran_1_2"/>
    <property type="match status" value="1"/>
</dbReference>
<dbReference type="Gene3D" id="3.90.1150.10">
    <property type="entry name" value="Aspartate Aminotransferase, domain 1"/>
    <property type="match status" value="1"/>
</dbReference>
<sequence>MKYDFDEIIDRSNNRAAKYDERVKKFGTNGVIPLWIADMDFRTAQPIIDACKIKTEEGVWGYTSRPDSYFKAVQEWEKRRNQWDVDVSLMSWSLGVVPALSAIVKVFSHTGDKILIQTPVYSEFYDITEAWGRVVLENQFIEKDRKWHIDFEDFEKKAKECKIFLLCNPHNPLGIVWEPEELKRMAEICIANDVLMVSDEIHSDLIFHGKKHTPTATLSKEIAKKIITCVSATKTFNLAGLQASTTIFPNEKMKQKFDGFWMNMDIQRNNAFSSVAMEAAYNEGEEWLTQLLAYISENFDFIKKYFDENITKIRPNVPDATYLVWLDCRELGMSNEELRDFMIHKAGLGLNEGCSFGRSLSGYMRLNAACPRSVLEQALKQLKEAIDKL</sequence>
<dbReference type="SUPFAM" id="SSF53383">
    <property type="entry name" value="PLP-dependent transferases"/>
    <property type="match status" value="1"/>
</dbReference>
<dbReference type="EMBL" id="CP009225">
    <property type="protein sequence ID" value="AKC62686.1"/>
    <property type="molecule type" value="Genomic_DNA"/>
</dbReference>
<dbReference type="KEGG" id="cld:CLSPO_c19660"/>
<dbReference type="InterPro" id="IPR051798">
    <property type="entry name" value="Class-II_PLP-Dep_Aminotrans"/>
</dbReference>
<proteinExistence type="inferred from homology"/>
<dbReference type="GeneID" id="92938666"/>
<feature type="domain" description="Aminotransferase class I/classII large" evidence="6">
    <location>
        <begin position="73"/>
        <end position="381"/>
    </location>
</feature>
<evidence type="ECO:0000313" key="8">
    <source>
        <dbReference type="Proteomes" id="UP000033052"/>
    </source>
</evidence>
<dbReference type="Proteomes" id="UP000033052">
    <property type="component" value="Chromosome"/>
</dbReference>
<evidence type="ECO:0000256" key="1">
    <source>
        <dbReference type="ARBA" id="ARBA00001933"/>
    </source>
</evidence>
<comment type="similarity">
    <text evidence="5">Belongs to the class-II pyridoxal-phosphate-dependent aminotransferase family. MalY/PatB cystathionine beta-lyase subfamily.</text>
</comment>
<dbReference type="PANTHER" id="PTHR43525:SF1">
    <property type="entry name" value="PROTEIN MALY"/>
    <property type="match status" value="1"/>
</dbReference>
<keyword evidence="4 7" id="KW-0456">Lyase</keyword>
<evidence type="ECO:0000256" key="4">
    <source>
        <dbReference type="ARBA" id="ARBA00023239"/>
    </source>
</evidence>
<dbReference type="EC" id="4.4.1.13" evidence="2"/>
<dbReference type="PANTHER" id="PTHR43525">
    <property type="entry name" value="PROTEIN MALY"/>
    <property type="match status" value="1"/>
</dbReference>
<keyword evidence="3" id="KW-0663">Pyridoxal phosphate</keyword>
<dbReference type="Gene3D" id="3.40.640.10">
    <property type="entry name" value="Type I PLP-dependent aspartate aminotransferase-like (Major domain)"/>
    <property type="match status" value="1"/>
</dbReference>
<evidence type="ECO:0000256" key="2">
    <source>
        <dbReference type="ARBA" id="ARBA00012224"/>
    </source>
</evidence>
<dbReference type="CDD" id="cd00609">
    <property type="entry name" value="AAT_like"/>
    <property type="match status" value="1"/>
</dbReference>
<comment type="cofactor">
    <cofactor evidence="1">
        <name>pyridoxal 5'-phosphate</name>
        <dbReference type="ChEBI" id="CHEBI:597326"/>
    </cofactor>
</comment>